<dbReference type="RefSeq" id="WP_407329934.1">
    <property type="nucleotide sequence ID" value="NZ_CP136865.1"/>
</dbReference>
<dbReference type="InterPro" id="IPR039426">
    <property type="entry name" value="TonB-dep_rcpt-like"/>
</dbReference>
<comment type="subcellular location">
    <subcellularLocation>
        <location evidence="1">Cell outer membrane</location>
        <topology evidence="1">Multi-pass membrane protein</topology>
    </subcellularLocation>
</comment>
<evidence type="ECO:0000259" key="14">
    <source>
        <dbReference type="Pfam" id="PF00593"/>
    </source>
</evidence>
<keyword evidence="5" id="KW-0812">Transmembrane</keyword>
<evidence type="ECO:0000256" key="3">
    <source>
        <dbReference type="ARBA" id="ARBA00022448"/>
    </source>
</evidence>
<keyword evidence="17" id="KW-1185">Reference proteome</keyword>
<keyword evidence="10" id="KW-0998">Cell outer membrane</keyword>
<comment type="similarity">
    <text evidence="2">Belongs to the TonB-dependent receptor family. Hemoglobin/haptoglobin binding protein subfamily.</text>
</comment>
<evidence type="ECO:0000256" key="1">
    <source>
        <dbReference type="ARBA" id="ARBA00004571"/>
    </source>
</evidence>
<feature type="signal peptide" evidence="13">
    <location>
        <begin position="1"/>
        <end position="22"/>
    </location>
</feature>
<dbReference type="Pfam" id="PF07715">
    <property type="entry name" value="Plug"/>
    <property type="match status" value="1"/>
</dbReference>
<dbReference type="Proteomes" id="UP001626549">
    <property type="component" value="Chromosome"/>
</dbReference>
<protein>
    <submittedName>
        <fullName evidence="16">TonB-dependent receptor</fullName>
    </submittedName>
</protein>
<evidence type="ECO:0000259" key="15">
    <source>
        <dbReference type="Pfam" id="PF07715"/>
    </source>
</evidence>
<keyword evidence="7 11" id="KW-0798">TonB box</keyword>
<proteinExistence type="inferred from homology"/>
<keyword evidence="9 16" id="KW-0675">Receptor</keyword>
<accession>A0ABZ0IGA5</accession>
<dbReference type="SUPFAM" id="SSF56935">
    <property type="entry name" value="Porins"/>
    <property type="match status" value="1"/>
</dbReference>
<organism evidence="16 17">
    <name type="scientific">Congregibacter brevis</name>
    <dbReference type="NCBI Taxonomy" id="3081201"/>
    <lineage>
        <taxon>Bacteria</taxon>
        <taxon>Pseudomonadati</taxon>
        <taxon>Pseudomonadota</taxon>
        <taxon>Gammaproteobacteria</taxon>
        <taxon>Cellvibrionales</taxon>
        <taxon>Halieaceae</taxon>
        <taxon>Congregibacter</taxon>
    </lineage>
</organism>
<dbReference type="InterPro" id="IPR036942">
    <property type="entry name" value="Beta-barrel_TonB_sf"/>
</dbReference>
<feature type="domain" description="TonB-dependent receptor-like beta-barrel" evidence="14">
    <location>
        <begin position="233"/>
        <end position="605"/>
    </location>
</feature>
<evidence type="ECO:0000256" key="2">
    <source>
        <dbReference type="ARBA" id="ARBA00008143"/>
    </source>
</evidence>
<name>A0ABZ0IGA5_9GAMM</name>
<dbReference type="Pfam" id="PF00593">
    <property type="entry name" value="TonB_dep_Rec_b-barrel"/>
    <property type="match status" value="1"/>
</dbReference>
<dbReference type="PANTHER" id="PTHR30069">
    <property type="entry name" value="TONB-DEPENDENT OUTER MEMBRANE RECEPTOR"/>
    <property type="match status" value="1"/>
</dbReference>
<sequence>MNLTKALCWLLPLIAASVSTTAQELHEGESEAGVMEEIIVQATRSGRRMQDGALRVEALSGEEIEEKLLMRPGNISMMLNETGGLRVQVTSPALGSANVRIHGMRGRYTQLLADGLPLYGGQASSLGLLQVPPSDLGQVEIIKGAASALYGAQALGGVINLVSKRPGTSPESEIIFNATTRDGQDVSGYGETRMNEQWSASFLGNYSRQSTQDLDGDQWIDMPGFDRVAIRPRLFYENDTGTRAFLTAGVMSEDRQGGTLNGGTVPSGESFPQDQDTSRFDIGATLEQPLDDDTTAQLRLSSMRQDHDHRFGDLIEVDRHETLLLEASIARQSARTTWVGGAAYQADRYRSDTFAAFNYDYRAPALFGQVDYDLGDNFALAGSARWDDHSEYGSQLSPRFSVLYRPGAWTIRGSWGRGFYAPTPFVEETEASGLSRLEPLYDLEPEQAETTSIDIAYSVGSVEAGLTFFGSEIDDAVIPLPVTPDSVRLINQNGPVETRGVEALLRWRHAPFAVTASYLYLDATEARPDSPGRRNVPLTPEHSVGLVAMWEKHGRGRLGLELYYTGEQSLADNPYRQTSKPYLHVGLLGEITLGPLSLFLNLENLLDVRQTRTDPLLQQRRTPAGSWTVDAWAPLEGFIANAGVRVRL</sequence>
<evidence type="ECO:0000256" key="11">
    <source>
        <dbReference type="RuleBase" id="RU003357"/>
    </source>
</evidence>
<reference evidence="16 17" key="1">
    <citation type="submission" date="2023-10" db="EMBL/GenBank/DDBJ databases">
        <title>Two novel species belonging to the OM43/NOR5 clade.</title>
        <authorList>
            <person name="Park M."/>
        </authorList>
    </citation>
    <scope>NUCLEOTIDE SEQUENCE [LARGE SCALE GENOMIC DNA]</scope>
    <source>
        <strain evidence="16 17">IMCC45268</strain>
    </source>
</reference>
<evidence type="ECO:0000256" key="7">
    <source>
        <dbReference type="ARBA" id="ARBA00023077"/>
    </source>
</evidence>
<evidence type="ECO:0000256" key="4">
    <source>
        <dbReference type="ARBA" id="ARBA00022452"/>
    </source>
</evidence>
<dbReference type="EMBL" id="CP136865">
    <property type="protein sequence ID" value="WOJ98577.1"/>
    <property type="molecule type" value="Genomic_DNA"/>
</dbReference>
<evidence type="ECO:0000256" key="12">
    <source>
        <dbReference type="SAM" id="MobiDB-lite"/>
    </source>
</evidence>
<evidence type="ECO:0000256" key="13">
    <source>
        <dbReference type="SAM" id="SignalP"/>
    </source>
</evidence>
<keyword evidence="3" id="KW-0813">Transport</keyword>
<evidence type="ECO:0000256" key="10">
    <source>
        <dbReference type="ARBA" id="ARBA00023237"/>
    </source>
</evidence>
<evidence type="ECO:0000313" key="16">
    <source>
        <dbReference type="EMBL" id="WOJ98577.1"/>
    </source>
</evidence>
<evidence type="ECO:0000256" key="6">
    <source>
        <dbReference type="ARBA" id="ARBA00022729"/>
    </source>
</evidence>
<keyword evidence="8 11" id="KW-0472">Membrane</keyword>
<keyword evidence="4" id="KW-1134">Transmembrane beta strand</keyword>
<dbReference type="InterPro" id="IPR037066">
    <property type="entry name" value="Plug_dom_sf"/>
</dbReference>
<feature type="chain" id="PRO_5046488241" evidence="13">
    <location>
        <begin position="23"/>
        <end position="648"/>
    </location>
</feature>
<dbReference type="Gene3D" id="2.40.170.20">
    <property type="entry name" value="TonB-dependent receptor, beta-barrel domain"/>
    <property type="match status" value="1"/>
</dbReference>
<dbReference type="InterPro" id="IPR012910">
    <property type="entry name" value="Plug_dom"/>
</dbReference>
<evidence type="ECO:0000256" key="9">
    <source>
        <dbReference type="ARBA" id="ARBA00023170"/>
    </source>
</evidence>
<evidence type="ECO:0000256" key="8">
    <source>
        <dbReference type="ARBA" id="ARBA00023136"/>
    </source>
</evidence>
<evidence type="ECO:0000313" key="17">
    <source>
        <dbReference type="Proteomes" id="UP001626549"/>
    </source>
</evidence>
<dbReference type="Gene3D" id="2.170.130.10">
    <property type="entry name" value="TonB-dependent receptor, plug domain"/>
    <property type="match status" value="1"/>
</dbReference>
<feature type="domain" description="TonB-dependent receptor plug" evidence="15">
    <location>
        <begin position="53"/>
        <end position="158"/>
    </location>
</feature>
<gene>
    <name evidence="16" type="ORF">R0137_08400</name>
</gene>
<dbReference type="InterPro" id="IPR000531">
    <property type="entry name" value="Beta-barrel_TonB"/>
</dbReference>
<dbReference type="PANTHER" id="PTHR30069:SF29">
    <property type="entry name" value="HEMOGLOBIN AND HEMOGLOBIN-HAPTOGLOBIN-BINDING PROTEIN 1-RELATED"/>
    <property type="match status" value="1"/>
</dbReference>
<evidence type="ECO:0000256" key="5">
    <source>
        <dbReference type="ARBA" id="ARBA00022692"/>
    </source>
</evidence>
<keyword evidence="6 13" id="KW-0732">Signal</keyword>
<feature type="region of interest" description="Disordered" evidence="12">
    <location>
        <begin position="255"/>
        <end position="277"/>
    </location>
</feature>